<dbReference type="PANTHER" id="PTHR42714">
    <property type="entry name" value="TRNA MODIFICATION GTPASE GTPBP3"/>
    <property type="match status" value="1"/>
</dbReference>
<comment type="caution">
    <text evidence="3">The sequence shown here is derived from an EMBL/GenBank/DDBJ whole genome shotgun (WGS) entry which is preliminary data.</text>
</comment>
<dbReference type="EMBL" id="JABEOU010000056">
    <property type="protein sequence ID" value="NNG59452.1"/>
    <property type="molecule type" value="Genomic_DNA"/>
</dbReference>
<dbReference type="InterPro" id="IPR027417">
    <property type="entry name" value="P-loop_NTPase"/>
</dbReference>
<feature type="compositionally biased region" description="Polar residues" evidence="1">
    <location>
        <begin position="99"/>
        <end position="108"/>
    </location>
</feature>
<feature type="domain" description="G" evidence="2">
    <location>
        <begin position="14"/>
        <end position="76"/>
    </location>
</feature>
<reference evidence="3 4" key="1">
    <citation type="submission" date="2020-05" db="EMBL/GenBank/DDBJ databases">
        <title>Draft Genome Sequences of Sphingomonas sp. Isolated from the International Space Station.</title>
        <authorList>
            <person name="Bijlani S."/>
            <person name="Singh N.K."/>
            <person name="Mason C.E."/>
            <person name="Wang C.C."/>
            <person name="Venkateswaran K."/>
        </authorList>
    </citation>
    <scope>NUCLEOTIDE SEQUENCE [LARGE SCALE GENOMIC DNA]</scope>
    <source>
        <strain evidence="3 4">FKI-L5-BR-P1</strain>
    </source>
</reference>
<name>A0A7Y2KTQ5_SPHPI</name>
<dbReference type="AlphaFoldDB" id="A0A7Y2KTQ5"/>
<proteinExistence type="predicted"/>
<dbReference type="GO" id="GO:0005525">
    <property type="term" value="F:GTP binding"/>
    <property type="evidence" value="ECO:0007669"/>
    <property type="project" value="InterPro"/>
</dbReference>
<dbReference type="GO" id="GO:0002098">
    <property type="term" value="P:tRNA wobble uridine modification"/>
    <property type="evidence" value="ECO:0007669"/>
    <property type="project" value="TreeGrafter"/>
</dbReference>
<dbReference type="InterPro" id="IPR006073">
    <property type="entry name" value="GTP-bd"/>
</dbReference>
<dbReference type="SUPFAM" id="SSF52540">
    <property type="entry name" value="P-loop containing nucleoside triphosphate hydrolases"/>
    <property type="match status" value="1"/>
</dbReference>
<dbReference type="GO" id="GO:0005737">
    <property type="term" value="C:cytoplasm"/>
    <property type="evidence" value="ECO:0007669"/>
    <property type="project" value="TreeGrafter"/>
</dbReference>
<evidence type="ECO:0000313" key="3">
    <source>
        <dbReference type="EMBL" id="NNG59452.1"/>
    </source>
</evidence>
<gene>
    <name evidence="3" type="ORF">HKX06_19040</name>
</gene>
<dbReference type="Pfam" id="PF01926">
    <property type="entry name" value="MMR_HSR1"/>
    <property type="match status" value="1"/>
</dbReference>
<dbReference type="PANTHER" id="PTHR42714:SF2">
    <property type="entry name" value="TRNA MODIFICATION GTPASE GTPBP3, MITOCHONDRIAL"/>
    <property type="match status" value="1"/>
</dbReference>
<evidence type="ECO:0000259" key="2">
    <source>
        <dbReference type="Pfam" id="PF01926"/>
    </source>
</evidence>
<accession>A0A7Y2KTQ5</accession>
<dbReference type="Gene3D" id="3.40.50.300">
    <property type="entry name" value="P-loop containing nucleotide triphosphate hydrolases"/>
    <property type="match status" value="1"/>
</dbReference>
<protein>
    <recommendedName>
        <fullName evidence="2">G domain-containing protein</fullName>
    </recommendedName>
</protein>
<feature type="region of interest" description="Disordered" evidence="1">
    <location>
        <begin position="88"/>
        <end position="108"/>
    </location>
</feature>
<evidence type="ECO:0000313" key="4">
    <source>
        <dbReference type="Proteomes" id="UP000550136"/>
    </source>
</evidence>
<sequence length="108" mass="11703">MPKAHPWIGNPVLRIAGTTRDRIEAPVERGGLAWVFTDTAGRTDTSDPIEAIGVERARESMAAADLVLWLGDDPPPASGMIAVHARADDPDRTHVPKTFTRQSLPAIR</sequence>
<dbReference type="Proteomes" id="UP000550136">
    <property type="component" value="Unassembled WGS sequence"/>
</dbReference>
<evidence type="ECO:0000256" key="1">
    <source>
        <dbReference type="SAM" id="MobiDB-lite"/>
    </source>
</evidence>
<dbReference type="GO" id="GO:0030488">
    <property type="term" value="P:tRNA methylation"/>
    <property type="evidence" value="ECO:0007669"/>
    <property type="project" value="TreeGrafter"/>
</dbReference>
<organism evidence="3 4">
    <name type="scientific">Sphingomonas paucimobilis</name>
    <name type="common">Pseudomonas paucimobilis</name>
    <dbReference type="NCBI Taxonomy" id="13689"/>
    <lineage>
        <taxon>Bacteria</taxon>
        <taxon>Pseudomonadati</taxon>
        <taxon>Pseudomonadota</taxon>
        <taxon>Alphaproteobacteria</taxon>
        <taxon>Sphingomonadales</taxon>
        <taxon>Sphingomonadaceae</taxon>
        <taxon>Sphingomonas</taxon>
    </lineage>
</organism>